<dbReference type="PANTHER" id="PTHR34957:SF1">
    <property type="entry name" value="NUCLEAR TRANSPORT FACTOR 2 (NTF2) FAMILY PROTEIN"/>
    <property type="match status" value="1"/>
</dbReference>
<evidence type="ECO:0000313" key="3">
    <source>
        <dbReference type="Proteomes" id="UP000234271"/>
    </source>
</evidence>
<dbReference type="EMBL" id="CP018889">
    <property type="protein sequence ID" value="AUI69389.1"/>
    <property type="molecule type" value="Genomic_DNA"/>
</dbReference>
<dbReference type="Pfam" id="PF13474">
    <property type="entry name" value="SnoaL_3"/>
    <property type="match status" value="1"/>
</dbReference>
<dbReference type="PANTHER" id="PTHR34957">
    <property type="entry name" value="NUCLEAR TRANSPORT FACTOR 2 (NTF2) FAMILY PROTEIN"/>
    <property type="match status" value="1"/>
</dbReference>
<protein>
    <submittedName>
        <fullName evidence="2">DUF4440 domain-containing protein</fullName>
    </submittedName>
</protein>
<dbReference type="OrthoDB" id="5767026at2"/>
<dbReference type="Gene3D" id="3.10.450.50">
    <property type="match status" value="1"/>
</dbReference>
<proteinExistence type="predicted"/>
<keyword evidence="3" id="KW-1185">Reference proteome</keyword>
<name>A0A2N9YG77_9GAMM</name>
<dbReference type="InterPro" id="IPR032710">
    <property type="entry name" value="NTF2-like_dom_sf"/>
</dbReference>
<gene>
    <name evidence="2" type="ORF">BLE401_12280</name>
</gene>
<dbReference type="InterPro" id="IPR037401">
    <property type="entry name" value="SnoaL-like"/>
</dbReference>
<dbReference type="RefSeq" id="WP_062153148.1">
    <property type="nucleotide sequence ID" value="NZ_CP012373.2"/>
</dbReference>
<organism evidence="2 3">
    <name type="scientific">Beggiatoa leptomitoformis</name>
    <dbReference type="NCBI Taxonomy" id="288004"/>
    <lineage>
        <taxon>Bacteria</taxon>
        <taxon>Pseudomonadati</taxon>
        <taxon>Pseudomonadota</taxon>
        <taxon>Gammaproteobacteria</taxon>
        <taxon>Thiotrichales</taxon>
        <taxon>Thiotrichaceae</taxon>
        <taxon>Beggiatoa</taxon>
    </lineage>
</organism>
<evidence type="ECO:0000259" key="1">
    <source>
        <dbReference type="Pfam" id="PF13474"/>
    </source>
</evidence>
<evidence type="ECO:0000313" key="2">
    <source>
        <dbReference type="EMBL" id="AUI69389.1"/>
    </source>
</evidence>
<reference evidence="3" key="1">
    <citation type="submission" date="2016-12" db="EMBL/GenBank/DDBJ databases">
        <title>Complete Genome Sequence of Beggiatoa leptomitiformis D-401.</title>
        <authorList>
            <person name="Fomenkov A."/>
            <person name="Vincze T."/>
            <person name="Grabovich M."/>
            <person name="Anton B.P."/>
            <person name="Dubinina G."/>
            <person name="Orlova M."/>
            <person name="Belousova E."/>
            <person name="Roberts R.J."/>
        </authorList>
    </citation>
    <scope>NUCLEOTIDE SEQUENCE [LARGE SCALE GENOMIC DNA]</scope>
    <source>
        <strain evidence="3">D-401</strain>
    </source>
</reference>
<dbReference type="AlphaFoldDB" id="A0A2N9YG77"/>
<feature type="domain" description="SnoaL-like" evidence="1">
    <location>
        <begin position="13"/>
        <end position="125"/>
    </location>
</feature>
<dbReference type="Proteomes" id="UP000234271">
    <property type="component" value="Chromosome"/>
</dbReference>
<accession>A0A2N9YG77</accession>
<sequence length="161" mass="18144">MPVYTTPEEAELAFYEAFETANLADMARVWAESDDITCVHPMGNCLKGRALVMSGWREVFSSGTRLAFELTPIQQNINRDIAIHTLYENISLVGSNRPSTSMIATNIYQLINGSWQIILHHSSLMSVENDIDLDMYDEDDDEDTDFIEDTGLSALPKRVVH</sequence>
<dbReference type="SUPFAM" id="SSF54427">
    <property type="entry name" value="NTF2-like"/>
    <property type="match status" value="1"/>
</dbReference>